<dbReference type="CDD" id="cd01066">
    <property type="entry name" value="APP_MetAP"/>
    <property type="match status" value="1"/>
</dbReference>
<sequence>MRQYRLGRVREQLKANDCAAALLIDPINVRYAIGSKGCCPIFQTHLPCGYVFVATEGPVVAFGGVAHKERVIGLGTVTECRPAVSLTYFQSGPRLPESINVWAGELASLFKSCAGGNKRLAVDRLDVACATALGSHGIKLFDAQGPIELARSIKSAEEILCMNYSLSVSEVGMARMREALRPGLTENELFSILAQTNIAMGGEWMECKILTSGDRTNPWFQASNDRRIRPGELLSFDTDMVGPFGYCADVSRTFFCGPGRPSDEQRKLYKLAYEEIQHNASLVKAGVSFRELTEKSYRQADEYIANRYQLLAHGIGLCDEYPSIYYRQDVEKMGFDGVFEENMTICIESYVGAEGGKQGVKLEHQLLVTTNGCEILSKFPFEEELLR</sequence>
<dbReference type="InterPro" id="IPR000994">
    <property type="entry name" value="Pept_M24"/>
</dbReference>
<name>A0A0A3YHF1_BRAJP</name>
<reference evidence="2 3" key="1">
    <citation type="submission" date="2014-09" db="EMBL/GenBank/DDBJ databases">
        <title>Draft genome of Bradyrhizobium japonicum Is-34.</title>
        <authorList>
            <person name="Tsurumaru H."/>
            <person name="Yamakawa T."/>
            <person name="Hashimoto S."/>
            <person name="Okizaki K."/>
            <person name="Kanesaki Y."/>
            <person name="Yoshikawa H."/>
            <person name="Yajima S."/>
        </authorList>
    </citation>
    <scope>NUCLEOTIDE SEQUENCE [LARGE SCALE GENOMIC DNA]</scope>
    <source>
        <strain evidence="2 3">Is-34</strain>
    </source>
</reference>
<dbReference type="PANTHER" id="PTHR46112">
    <property type="entry name" value="AMINOPEPTIDASE"/>
    <property type="match status" value="1"/>
</dbReference>
<dbReference type="AlphaFoldDB" id="A0A0A3YHF1"/>
<dbReference type="Pfam" id="PF00557">
    <property type="entry name" value="Peptidase_M24"/>
    <property type="match status" value="1"/>
</dbReference>
<dbReference type="SUPFAM" id="SSF53092">
    <property type="entry name" value="Creatinase/prolidase N-terminal domain"/>
    <property type="match status" value="1"/>
</dbReference>
<proteinExistence type="predicted"/>
<dbReference type="SUPFAM" id="SSF55920">
    <property type="entry name" value="Creatinase/aminopeptidase"/>
    <property type="match status" value="1"/>
</dbReference>
<dbReference type="EMBL" id="JRPN01000068">
    <property type="protein sequence ID" value="KGT73113.1"/>
    <property type="molecule type" value="Genomic_DNA"/>
</dbReference>
<dbReference type="InterPro" id="IPR036005">
    <property type="entry name" value="Creatinase/aminopeptidase-like"/>
</dbReference>
<evidence type="ECO:0000313" key="2">
    <source>
        <dbReference type="EMBL" id="KGT73113.1"/>
    </source>
</evidence>
<evidence type="ECO:0000259" key="1">
    <source>
        <dbReference type="Pfam" id="PF00557"/>
    </source>
</evidence>
<comment type="caution">
    <text evidence="2">The sequence shown here is derived from an EMBL/GenBank/DDBJ whole genome shotgun (WGS) entry which is preliminary data.</text>
</comment>
<feature type="domain" description="Peptidase M24" evidence="1">
    <location>
        <begin position="162"/>
        <end position="369"/>
    </location>
</feature>
<dbReference type="Gene3D" id="3.40.350.10">
    <property type="entry name" value="Creatinase/prolidase N-terminal domain"/>
    <property type="match status" value="1"/>
</dbReference>
<dbReference type="InterPro" id="IPR050659">
    <property type="entry name" value="Peptidase_M24B"/>
</dbReference>
<protein>
    <submittedName>
        <fullName evidence="2">Peptidase M24</fullName>
    </submittedName>
</protein>
<dbReference type="InterPro" id="IPR029149">
    <property type="entry name" value="Creatin/AminoP/Spt16_N"/>
</dbReference>
<gene>
    <name evidence="2" type="ORF">MA20_46335</name>
</gene>
<dbReference type="PANTHER" id="PTHR46112:SF2">
    <property type="entry name" value="XAA-PRO AMINOPEPTIDASE P-RELATED"/>
    <property type="match status" value="1"/>
</dbReference>
<organism evidence="2 3">
    <name type="scientific">Bradyrhizobium japonicum</name>
    <dbReference type="NCBI Taxonomy" id="375"/>
    <lineage>
        <taxon>Bacteria</taxon>
        <taxon>Pseudomonadati</taxon>
        <taxon>Pseudomonadota</taxon>
        <taxon>Alphaproteobacteria</taxon>
        <taxon>Hyphomicrobiales</taxon>
        <taxon>Nitrobacteraceae</taxon>
        <taxon>Bradyrhizobium</taxon>
    </lineage>
</organism>
<dbReference type="Gene3D" id="3.90.230.10">
    <property type="entry name" value="Creatinase/methionine aminopeptidase superfamily"/>
    <property type="match status" value="1"/>
</dbReference>
<dbReference type="Proteomes" id="UP000030377">
    <property type="component" value="Unassembled WGS sequence"/>
</dbReference>
<accession>A0A0A3YHF1</accession>
<evidence type="ECO:0000313" key="3">
    <source>
        <dbReference type="Proteomes" id="UP000030377"/>
    </source>
</evidence>